<feature type="domain" description="Amidohydrolase-related" evidence="9">
    <location>
        <begin position="100"/>
        <end position="358"/>
    </location>
</feature>
<dbReference type="Proteomes" id="UP000261284">
    <property type="component" value="Unassembled WGS sequence"/>
</dbReference>
<dbReference type="InterPro" id="IPR011059">
    <property type="entry name" value="Metal-dep_hydrolase_composite"/>
</dbReference>
<proteinExistence type="inferred from homology"/>
<dbReference type="PANTHER" id="PTHR11113">
    <property type="entry name" value="N-ACETYLGLUCOSAMINE-6-PHOSPHATE DEACETYLASE"/>
    <property type="match status" value="1"/>
</dbReference>
<dbReference type="SUPFAM" id="SSF51556">
    <property type="entry name" value="Metallo-dependent hydrolases"/>
    <property type="match status" value="1"/>
</dbReference>
<dbReference type="PIRSF" id="PIRSF038994">
    <property type="entry name" value="NagA"/>
    <property type="match status" value="1"/>
</dbReference>
<feature type="binding site" evidence="8">
    <location>
        <position position="196"/>
    </location>
    <ligand>
        <name>Zn(2+)</name>
        <dbReference type="ChEBI" id="CHEBI:29105"/>
    </ligand>
</feature>
<keyword evidence="11" id="KW-1185">Reference proteome</keyword>
<feature type="binding site" evidence="8">
    <location>
        <position position="131"/>
    </location>
    <ligand>
        <name>Zn(2+)</name>
        <dbReference type="ChEBI" id="CHEBI:29105"/>
    </ligand>
</feature>
<sequence>MSKIAYTAAQVFTGTDMLRNHAVIASDNIIESVMPIVSVDDGVEIVNFGEDAVIAPPFLDIQLYGAAGRLLSVYPDAATVQAIVDYSKEGGAAYCIPTVATNSYEVIFACVDAIKAYWNQGGKGALGLHVEGPWINPVKRGAHIEQYIFSPTVEQVKELLEYGRDVIKIITLAPEVCSREIVALIRSYNIVVSAGHSNATYHEACDMFTSGIETATHLYNAMSPLQHREPGLVGAIFNHNTIKCSIVPDGFHVDFAAISIAKKIMKDRLFIITDAVTTTTEGPYQHYLAGDKYEANGILSGSALTMAKGLKNLVEKVHIDLPEALRMCSLYQGKLLSLTDEKLLLKAGYPAEMVVLNKDLGVERLIVA</sequence>
<evidence type="ECO:0000313" key="10">
    <source>
        <dbReference type="EMBL" id="RFM30277.1"/>
    </source>
</evidence>
<feature type="binding site" evidence="8">
    <location>
        <position position="217"/>
    </location>
    <ligand>
        <name>Zn(2+)</name>
        <dbReference type="ChEBI" id="CHEBI:29105"/>
    </ligand>
</feature>
<dbReference type="EMBL" id="QTJU01000001">
    <property type="protein sequence ID" value="RFM30277.1"/>
    <property type="molecule type" value="Genomic_DNA"/>
</dbReference>
<reference evidence="10 11" key="1">
    <citation type="submission" date="2018-08" db="EMBL/GenBank/DDBJ databases">
        <title>Chitinophagaceae sp. K23C18032701, a novel bacterium isolated from forest soil.</title>
        <authorList>
            <person name="Wang C."/>
        </authorList>
    </citation>
    <scope>NUCLEOTIDE SEQUENCE [LARGE SCALE GENOMIC DNA]</scope>
    <source>
        <strain evidence="10 11">K23C18032701</strain>
    </source>
</reference>
<gene>
    <name evidence="10" type="primary">nagA</name>
    <name evidence="10" type="ORF">DXN05_04740</name>
</gene>
<dbReference type="EC" id="3.5.1.25" evidence="10"/>
<name>A0A3E1NQU3_9BACT</name>
<feature type="binding site" evidence="7">
    <location>
        <position position="228"/>
    </location>
    <ligand>
        <name>substrate</name>
    </ligand>
</feature>
<dbReference type="OrthoDB" id="9776488at2"/>
<evidence type="ECO:0000256" key="4">
    <source>
        <dbReference type="ARBA" id="ARBA00023277"/>
    </source>
</evidence>
<dbReference type="GO" id="GO:0008448">
    <property type="term" value="F:N-acetylglucosamine-6-phosphate deacetylase activity"/>
    <property type="evidence" value="ECO:0007669"/>
    <property type="project" value="UniProtKB-EC"/>
</dbReference>
<dbReference type="Pfam" id="PF22643">
    <property type="entry name" value="NagA_N"/>
    <property type="match status" value="1"/>
</dbReference>
<dbReference type="InterPro" id="IPR006680">
    <property type="entry name" value="Amidohydro-rel"/>
</dbReference>
<feature type="active site" description="Proton donor/acceptor" evidence="6">
    <location>
        <position position="274"/>
    </location>
</feature>
<dbReference type="InterPro" id="IPR003764">
    <property type="entry name" value="GlcNAc_6-P_deAcase"/>
</dbReference>
<keyword evidence="3 5" id="KW-0378">Hydrolase</keyword>
<feature type="binding site" evidence="7">
    <location>
        <begin position="299"/>
        <end position="301"/>
    </location>
    <ligand>
        <name>substrate</name>
    </ligand>
</feature>
<evidence type="ECO:0000256" key="7">
    <source>
        <dbReference type="PIRSR" id="PIRSR038994-2"/>
    </source>
</evidence>
<comment type="similarity">
    <text evidence="1 5">Belongs to the metallo-dependent hydrolases superfamily. NagA family.</text>
</comment>
<dbReference type="SUPFAM" id="SSF51338">
    <property type="entry name" value="Composite domain of metallo-dependent hydrolases"/>
    <property type="match status" value="1"/>
</dbReference>
<dbReference type="Gene3D" id="2.30.40.10">
    <property type="entry name" value="Urease, subunit C, domain 1"/>
    <property type="match status" value="1"/>
</dbReference>
<dbReference type="GO" id="GO:0006046">
    <property type="term" value="P:N-acetylglucosamine catabolic process"/>
    <property type="evidence" value="ECO:0007669"/>
    <property type="project" value="TreeGrafter"/>
</dbReference>
<protein>
    <submittedName>
        <fullName evidence="10">N-acetylglucosamine-6-phosphate deacetylase</fullName>
        <ecNumber evidence="10">3.5.1.25</ecNumber>
    </submittedName>
</protein>
<dbReference type="RefSeq" id="WP_116846033.1">
    <property type="nucleotide sequence ID" value="NZ_QTJU01000001.1"/>
</dbReference>
<dbReference type="NCBIfam" id="TIGR00221">
    <property type="entry name" value="nagA"/>
    <property type="match status" value="1"/>
</dbReference>
<feature type="binding site" evidence="7">
    <location>
        <position position="142"/>
    </location>
    <ligand>
        <name>substrate</name>
    </ligand>
</feature>
<dbReference type="AlphaFoldDB" id="A0A3E1NQU3"/>
<comment type="cofactor">
    <cofactor evidence="8">
        <name>a divalent metal cation</name>
        <dbReference type="ChEBI" id="CHEBI:60240"/>
    </cofactor>
    <text evidence="8">Binds 1 divalent metal cation per subunit.</text>
</comment>
<feature type="binding site" evidence="7">
    <location>
        <begin position="220"/>
        <end position="221"/>
    </location>
    <ligand>
        <name>substrate</name>
    </ligand>
</feature>
<feature type="binding site" evidence="7">
    <location>
        <position position="252"/>
    </location>
    <ligand>
        <name>substrate</name>
    </ligand>
</feature>
<evidence type="ECO:0000313" key="11">
    <source>
        <dbReference type="Proteomes" id="UP000261284"/>
    </source>
</evidence>
<dbReference type="Gene3D" id="3.20.20.140">
    <property type="entry name" value="Metal-dependent hydrolases"/>
    <property type="match status" value="1"/>
</dbReference>
<organism evidence="10 11">
    <name type="scientific">Deminuibacter soli</name>
    <dbReference type="NCBI Taxonomy" id="2291815"/>
    <lineage>
        <taxon>Bacteria</taxon>
        <taxon>Pseudomonadati</taxon>
        <taxon>Bacteroidota</taxon>
        <taxon>Chitinophagia</taxon>
        <taxon>Chitinophagales</taxon>
        <taxon>Chitinophagaceae</taxon>
        <taxon>Deminuibacter</taxon>
    </lineage>
</organism>
<comment type="caution">
    <text evidence="10">The sequence shown here is derived from an EMBL/GenBank/DDBJ whole genome shotgun (WGS) entry which is preliminary data.</text>
</comment>
<accession>A0A3E1NQU3</accession>
<dbReference type="GO" id="GO:0046872">
    <property type="term" value="F:metal ion binding"/>
    <property type="evidence" value="ECO:0007669"/>
    <property type="project" value="UniProtKB-KW"/>
</dbReference>
<evidence type="ECO:0000256" key="1">
    <source>
        <dbReference type="ARBA" id="ARBA00010716"/>
    </source>
</evidence>
<evidence type="ECO:0000256" key="6">
    <source>
        <dbReference type="PIRSR" id="PIRSR038994-1"/>
    </source>
</evidence>
<evidence type="ECO:0000256" key="8">
    <source>
        <dbReference type="PIRSR" id="PIRSR038994-3"/>
    </source>
</evidence>
<keyword evidence="4 5" id="KW-0119">Carbohydrate metabolism</keyword>
<evidence type="ECO:0000256" key="2">
    <source>
        <dbReference type="ARBA" id="ARBA00022723"/>
    </source>
</evidence>
<keyword evidence="2 8" id="KW-0479">Metal-binding</keyword>
<evidence type="ECO:0000256" key="3">
    <source>
        <dbReference type="ARBA" id="ARBA00022801"/>
    </source>
</evidence>
<dbReference type="InterPro" id="IPR032466">
    <property type="entry name" value="Metal_Hydrolase"/>
</dbReference>
<dbReference type="Pfam" id="PF01979">
    <property type="entry name" value="Amidohydro_1"/>
    <property type="match status" value="1"/>
</dbReference>
<evidence type="ECO:0000256" key="5">
    <source>
        <dbReference type="PIRNR" id="PIRNR038994"/>
    </source>
</evidence>
<evidence type="ECO:0000259" key="9">
    <source>
        <dbReference type="Pfam" id="PF01979"/>
    </source>
</evidence>
<dbReference type="PANTHER" id="PTHR11113:SF14">
    <property type="entry name" value="N-ACETYLGLUCOSAMINE-6-PHOSPHATE DEACETYLASE"/>
    <property type="match status" value="1"/>
</dbReference>